<protein>
    <recommendedName>
        <fullName evidence="3">SMI1/KNR4 family protein</fullName>
    </recommendedName>
</protein>
<evidence type="ECO:0000313" key="1">
    <source>
        <dbReference type="EMBL" id="MFD1933693.1"/>
    </source>
</evidence>
<dbReference type="EMBL" id="JBHUFV010000033">
    <property type="protein sequence ID" value="MFD1933693.1"/>
    <property type="molecule type" value="Genomic_DNA"/>
</dbReference>
<reference evidence="2" key="1">
    <citation type="journal article" date="2019" name="Int. J. Syst. Evol. Microbiol.">
        <title>The Global Catalogue of Microorganisms (GCM) 10K type strain sequencing project: providing services to taxonomists for standard genome sequencing and annotation.</title>
        <authorList>
            <consortium name="The Broad Institute Genomics Platform"/>
            <consortium name="The Broad Institute Genome Sequencing Center for Infectious Disease"/>
            <person name="Wu L."/>
            <person name="Ma J."/>
        </authorList>
    </citation>
    <scope>NUCLEOTIDE SEQUENCE [LARGE SCALE GENOMIC DNA]</scope>
    <source>
        <strain evidence="2">ICMP 6774ER</strain>
    </source>
</reference>
<comment type="caution">
    <text evidence="1">The sequence shown here is derived from an EMBL/GenBank/DDBJ whole genome shotgun (WGS) entry which is preliminary data.</text>
</comment>
<dbReference type="RefSeq" id="WP_379573728.1">
    <property type="nucleotide sequence ID" value="NZ_JBHUFV010000033.1"/>
</dbReference>
<proteinExistence type="predicted"/>
<sequence length="80" mass="9244">MDSSEERWVSALRDQAARLAFPEWVPGPDDWTSLYTSFEEGGAPLTEVAVYRGHDRIHYIRFTGNELIAFWTKLVDRIAE</sequence>
<evidence type="ECO:0008006" key="3">
    <source>
        <dbReference type="Google" id="ProtNLM"/>
    </source>
</evidence>
<gene>
    <name evidence="1" type="ORF">ACFSKW_19725</name>
</gene>
<keyword evidence="2" id="KW-1185">Reference proteome</keyword>
<name>A0ABW4SVT0_9ACTN</name>
<dbReference type="Proteomes" id="UP001597368">
    <property type="component" value="Unassembled WGS sequence"/>
</dbReference>
<accession>A0ABW4SVT0</accession>
<evidence type="ECO:0000313" key="2">
    <source>
        <dbReference type="Proteomes" id="UP001597368"/>
    </source>
</evidence>
<organism evidence="1 2">
    <name type="scientific">Nonomuraea mangrovi</name>
    <dbReference type="NCBI Taxonomy" id="2316207"/>
    <lineage>
        <taxon>Bacteria</taxon>
        <taxon>Bacillati</taxon>
        <taxon>Actinomycetota</taxon>
        <taxon>Actinomycetes</taxon>
        <taxon>Streptosporangiales</taxon>
        <taxon>Streptosporangiaceae</taxon>
        <taxon>Nonomuraea</taxon>
    </lineage>
</organism>